<reference evidence="1 2" key="1">
    <citation type="journal article" date="2011" name="J. Bacteriol.">
        <title>Genome sequences of the biotechnologically important Bacillus megaterium strains QM B1551 and DSM319.</title>
        <authorList>
            <person name="Eppinger M."/>
            <person name="Bunk B."/>
            <person name="Johns M.A."/>
            <person name="Edirisinghe J.N."/>
            <person name="Kutumbaka K.K."/>
            <person name="Koenig S.S."/>
            <person name="Huot Creasy H."/>
            <person name="Rosovitz M.J."/>
            <person name="Riley D.R."/>
            <person name="Daugherty S."/>
            <person name="Martin M."/>
            <person name="Elbourne L.D."/>
            <person name="Paulsen I."/>
            <person name="Biedendieck R."/>
            <person name="Braun C."/>
            <person name="Grayburn S."/>
            <person name="Dhingra S."/>
            <person name="Lukyanchuk V."/>
            <person name="Ball B."/>
            <person name="Ul-Qamar R."/>
            <person name="Seibel J."/>
            <person name="Bremer E."/>
            <person name="Jahn D."/>
            <person name="Ravel J."/>
            <person name="Vary P.S."/>
        </authorList>
    </citation>
    <scope>NUCLEOTIDE SEQUENCE [LARGE SCALE GENOMIC DNA]</scope>
    <source>
        <strain evidence="2">DSM 319 / IMG 1521</strain>
    </source>
</reference>
<organism evidence="1 2">
    <name type="scientific">Priestia megaterium (strain DSM 319 / IMG 1521)</name>
    <name type="common">Bacillus megaterium</name>
    <dbReference type="NCBI Taxonomy" id="592022"/>
    <lineage>
        <taxon>Bacteria</taxon>
        <taxon>Bacillati</taxon>
        <taxon>Bacillota</taxon>
        <taxon>Bacilli</taxon>
        <taxon>Bacillales</taxon>
        <taxon>Bacillaceae</taxon>
        <taxon>Priestia</taxon>
    </lineage>
</organism>
<dbReference type="EMBL" id="CP001982">
    <property type="protein sequence ID" value="ADF40111.1"/>
    <property type="molecule type" value="Genomic_DNA"/>
</dbReference>
<sequence>MKEVTPIKKYYCYYNSADGKYYVESDYSSKKRSRKKKPCCVTINYYTNIAYEGGQIAINGGQNASQGGQIAKNGGQNANQEGQIAGKHGRNKLIEFNLTNDNEE</sequence>
<gene>
    <name evidence="1" type="ordered locus">BMD_3271</name>
</gene>
<proteinExistence type="predicted"/>
<protein>
    <submittedName>
        <fullName evidence="1">Uncharacterized protein</fullName>
    </submittedName>
</protein>
<dbReference type="HOGENOM" id="CLU_2328016_0_0_9"/>
<dbReference type="Proteomes" id="UP000002365">
    <property type="component" value="Chromosome"/>
</dbReference>
<name>D5DID9_PRIM3</name>
<dbReference type="AlphaFoldDB" id="D5DID9"/>
<evidence type="ECO:0000313" key="1">
    <source>
        <dbReference type="EMBL" id="ADF40111.1"/>
    </source>
</evidence>
<evidence type="ECO:0000313" key="2">
    <source>
        <dbReference type="Proteomes" id="UP000002365"/>
    </source>
</evidence>
<dbReference type="KEGG" id="bmd:BMD_3271"/>
<accession>D5DID9</accession>